<dbReference type="EMBL" id="JADIKK010000008">
    <property type="protein sequence ID" value="MFK2878941.1"/>
    <property type="molecule type" value="Genomic_DNA"/>
</dbReference>
<dbReference type="InterPro" id="IPR019600">
    <property type="entry name" value="Hemin_uptake_protein_HemP"/>
</dbReference>
<reference evidence="1 2" key="1">
    <citation type="submission" date="2020-10" db="EMBL/GenBank/DDBJ databases">
        <title>Phylogeny of dyella-like bacteria.</title>
        <authorList>
            <person name="Fu J."/>
        </authorList>
    </citation>
    <scope>NUCLEOTIDE SEQUENCE [LARGE SCALE GENOMIC DNA]</scope>
    <source>
        <strain evidence="1 2">KACC 19113</strain>
    </source>
</reference>
<proteinExistence type="predicted"/>
<dbReference type="RefSeq" id="WP_404615829.1">
    <property type="nucleotide sequence ID" value="NZ_JADIKK010000008.1"/>
</dbReference>
<protein>
    <submittedName>
        <fullName evidence="1">Hemin uptake protein HemP</fullName>
    </submittedName>
</protein>
<dbReference type="Gene3D" id="2.10.70.10">
    <property type="entry name" value="Complement Module, domain 1"/>
    <property type="match status" value="1"/>
</dbReference>
<dbReference type="Proteomes" id="UP001620339">
    <property type="component" value="Unassembled WGS sequence"/>
</dbReference>
<accession>A0ABW8JCU8</accession>
<keyword evidence="2" id="KW-1185">Reference proteome</keyword>
<comment type="caution">
    <text evidence="1">The sequence shown here is derived from an EMBL/GenBank/DDBJ whole genome shotgun (WGS) entry which is preliminary data.</text>
</comment>
<evidence type="ECO:0000313" key="1">
    <source>
        <dbReference type="EMBL" id="MFK2878941.1"/>
    </source>
</evidence>
<gene>
    <name evidence="1" type="ORF">ISP25_17890</name>
</gene>
<dbReference type="Pfam" id="PF10636">
    <property type="entry name" value="hemP"/>
    <property type="match status" value="1"/>
</dbReference>
<organism evidence="1 2">
    <name type="scientific">Rhodanobacter hydrolyticus</name>
    <dbReference type="NCBI Taxonomy" id="2250595"/>
    <lineage>
        <taxon>Bacteria</taxon>
        <taxon>Pseudomonadati</taxon>
        <taxon>Pseudomonadota</taxon>
        <taxon>Gammaproteobacteria</taxon>
        <taxon>Lysobacterales</taxon>
        <taxon>Rhodanobacteraceae</taxon>
        <taxon>Rhodanobacter</taxon>
    </lineage>
</organism>
<evidence type="ECO:0000313" key="2">
    <source>
        <dbReference type="Proteomes" id="UP001620339"/>
    </source>
</evidence>
<name>A0ABW8JCU8_9GAMM</name>
<sequence>MSIATTLSLPTLSLPAASIRKLPRLSLRSRAGETTAAVRRISSQSLLEGGRELVIQHQGSEYHLRLTRNDKLILTK</sequence>